<organism evidence="2 3">
    <name type="scientific">SAR324 cluster bacterium</name>
    <dbReference type="NCBI Taxonomy" id="2024889"/>
    <lineage>
        <taxon>Bacteria</taxon>
        <taxon>Deltaproteobacteria</taxon>
        <taxon>SAR324 cluster</taxon>
    </lineage>
</organism>
<name>A0A432G766_9DELT</name>
<protein>
    <submittedName>
        <fullName evidence="2">Uncharacterized protein</fullName>
    </submittedName>
</protein>
<keyword evidence="1" id="KW-0732">Signal</keyword>
<feature type="chain" id="PRO_5019113425" evidence="1">
    <location>
        <begin position="26"/>
        <end position="107"/>
    </location>
</feature>
<dbReference type="Proteomes" id="UP000286801">
    <property type="component" value="Unassembled WGS sequence"/>
</dbReference>
<reference evidence="2 3" key="1">
    <citation type="submission" date="2018-06" db="EMBL/GenBank/DDBJ databases">
        <title>Combined omics and stable isotope probing to characterize newly discovered Mariana Back-Arc vent microbial communities.</title>
        <authorList>
            <person name="Trembath-Reichert E."/>
            <person name="Huber J.A."/>
        </authorList>
    </citation>
    <scope>NUCLEOTIDE SEQUENCE [LARGE SCALE GENOMIC DNA]</scope>
    <source>
        <strain evidence="2">MAG 63_1</strain>
    </source>
</reference>
<accession>A0A432G766</accession>
<dbReference type="AlphaFoldDB" id="A0A432G766"/>
<comment type="caution">
    <text evidence="2">The sequence shown here is derived from an EMBL/GenBank/DDBJ whole genome shotgun (WGS) entry which is preliminary data.</text>
</comment>
<sequence length="107" mass="11738">MITAKLFKYLISLILIFSAYFTAIAQTSSAVPAGTVFHPNPVIGLVDGKPVTFEDVRNKKANDLSLQLYQHLSVQLMEYSLEKLAVCFGNSSGTVPFTRKYTDFAGA</sequence>
<gene>
    <name evidence="2" type="ORF">DSY97_06000</name>
</gene>
<dbReference type="EMBL" id="QNZL01000168">
    <property type="protein sequence ID" value="RTZ79138.1"/>
    <property type="molecule type" value="Genomic_DNA"/>
</dbReference>
<evidence type="ECO:0000256" key="1">
    <source>
        <dbReference type="SAM" id="SignalP"/>
    </source>
</evidence>
<feature type="signal peptide" evidence="1">
    <location>
        <begin position="1"/>
        <end position="25"/>
    </location>
</feature>
<evidence type="ECO:0000313" key="3">
    <source>
        <dbReference type="Proteomes" id="UP000286801"/>
    </source>
</evidence>
<proteinExistence type="predicted"/>
<evidence type="ECO:0000313" key="2">
    <source>
        <dbReference type="EMBL" id="RTZ79138.1"/>
    </source>
</evidence>